<evidence type="ECO:0000313" key="2">
    <source>
        <dbReference type="EMBL" id="VDO75276.1"/>
    </source>
</evidence>
<evidence type="ECO:0000313" key="4">
    <source>
        <dbReference type="WBParaSite" id="OFLC_0001127501-mRNA-1"/>
    </source>
</evidence>
<sequence length="112" mass="12781">MSRNLHANGDARLLLDLFCRYQAKINRNDKSTKRWDHALLFTGYDLYRKKDRTLAGYAPINGMCSVKNSCTISEGLDFSAAFIVAHEMGHKFVFVNFARSLNVYSLDTVILQ</sequence>
<dbReference type="InterPro" id="IPR050439">
    <property type="entry name" value="ADAMTS_ADAMTS-like"/>
</dbReference>
<dbReference type="GO" id="GO:0031012">
    <property type="term" value="C:extracellular matrix"/>
    <property type="evidence" value="ECO:0007669"/>
    <property type="project" value="TreeGrafter"/>
</dbReference>
<gene>
    <name evidence="2" type="ORF">OFLC_LOCUS11280</name>
</gene>
<dbReference type="Gene3D" id="3.40.390.10">
    <property type="entry name" value="Collagenase (Catalytic Domain)"/>
    <property type="match status" value="1"/>
</dbReference>
<evidence type="ECO:0000259" key="1">
    <source>
        <dbReference type="Pfam" id="PF01421"/>
    </source>
</evidence>
<dbReference type="Proteomes" id="UP000267606">
    <property type="component" value="Unassembled WGS sequence"/>
</dbReference>
<dbReference type="GO" id="GO:0004222">
    <property type="term" value="F:metalloendopeptidase activity"/>
    <property type="evidence" value="ECO:0007669"/>
    <property type="project" value="InterPro"/>
</dbReference>
<dbReference type="PANTHER" id="PTHR13723:SF291">
    <property type="entry name" value="PEPTIDASE M12B DOMAIN-CONTAINING PROTEIN"/>
    <property type="match status" value="1"/>
</dbReference>
<feature type="domain" description="Peptidase M12B" evidence="1">
    <location>
        <begin position="7"/>
        <end position="92"/>
    </location>
</feature>
<dbReference type="GO" id="GO:0030198">
    <property type="term" value="P:extracellular matrix organization"/>
    <property type="evidence" value="ECO:0007669"/>
    <property type="project" value="TreeGrafter"/>
</dbReference>
<dbReference type="EMBL" id="UZAJ01016100">
    <property type="protein sequence ID" value="VDO75276.1"/>
    <property type="molecule type" value="Genomic_DNA"/>
</dbReference>
<name>A0A183HUW3_9BILA</name>
<reference evidence="2 3" key="2">
    <citation type="submission" date="2018-11" db="EMBL/GenBank/DDBJ databases">
        <authorList>
            <consortium name="Pathogen Informatics"/>
        </authorList>
    </citation>
    <scope>NUCLEOTIDE SEQUENCE [LARGE SCALE GENOMIC DNA]</scope>
</reference>
<dbReference type="PANTHER" id="PTHR13723">
    <property type="entry name" value="ADAMTS A DISINTEGRIN AND METALLOPROTEASE WITH THROMBOSPONDIN MOTIFS PROTEASE"/>
    <property type="match status" value="1"/>
</dbReference>
<dbReference type="Pfam" id="PF01421">
    <property type="entry name" value="Reprolysin"/>
    <property type="match status" value="1"/>
</dbReference>
<accession>A0A183HUW3</accession>
<dbReference type="WBParaSite" id="OFLC_0001127501-mRNA-1">
    <property type="protein sequence ID" value="OFLC_0001127501-mRNA-1"/>
    <property type="gene ID" value="OFLC_0001127501"/>
</dbReference>
<keyword evidence="3" id="KW-1185">Reference proteome</keyword>
<dbReference type="SUPFAM" id="SSF55486">
    <property type="entry name" value="Metalloproteases ('zincins'), catalytic domain"/>
    <property type="match status" value="1"/>
</dbReference>
<dbReference type="InterPro" id="IPR024079">
    <property type="entry name" value="MetalloPept_cat_dom_sf"/>
</dbReference>
<proteinExistence type="predicted"/>
<dbReference type="AlphaFoldDB" id="A0A183HUW3"/>
<dbReference type="STRING" id="387005.A0A183HUW3"/>
<dbReference type="GO" id="GO:0006508">
    <property type="term" value="P:proteolysis"/>
    <property type="evidence" value="ECO:0007669"/>
    <property type="project" value="InterPro"/>
</dbReference>
<evidence type="ECO:0000313" key="3">
    <source>
        <dbReference type="Proteomes" id="UP000267606"/>
    </source>
</evidence>
<reference evidence="4" key="1">
    <citation type="submission" date="2016-06" db="UniProtKB">
        <authorList>
            <consortium name="WormBaseParasite"/>
        </authorList>
    </citation>
    <scope>IDENTIFICATION</scope>
</reference>
<protein>
    <submittedName>
        <fullName evidence="4">Peptidase M12B domain-containing protein</fullName>
    </submittedName>
</protein>
<organism evidence="4">
    <name type="scientific">Onchocerca flexuosa</name>
    <dbReference type="NCBI Taxonomy" id="387005"/>
    <lineage>
        <taxon>Eukaryota</taxon>
        <taxon>Metazoa</taxon>
        <taxon>Ecdysozoa</taxon>
        <taxon>Nematoda</taxon>
        <taxon>Chromadorea</taxon>
        <taxon>Rhabditida</taxon>
        <taxon>Spirurina</taxon>
        <taxon>Spiruromorpha</taxon>
        <taxon>Filarioidea</taxon>
        <taxon>Onchocercidae</taxon>
        <taxon>Onchocerca</taxon>
    </lineage>
</organism>
<dbReference type="InterPro" id="IPR001590">
    <property type="entry name" value="Peptidase_M12B"/>
</dbReference>